<keyword evidence="2" id="KW-1185">Reference proteome</keyword>
<organism evidence="1 2">
    <name type="scientific">Kingdonia uniflora</name>
    <dbReference type="NCBI Taxonomy" id="39325"/>
    <lineage>
        <taxon>Eukaryota</taxon>
        <taxon>Viridiplantae</taxon>
        <taxon>Streptophyta</taxon>
        <taxon>Embryophyta</taxon>
        <taxon>Tracheophyta</taxon>
        <taxon>Spermatophyta</taxon>
        <taxon>Magnoliopsida</taxon>
        <taxon>Ranunculales</taxon>
        <taxon>Circaeasteraceae</taxon>
        <taxon>Kingdonia</taxon>
    </lineage>
</organism>
<sequence length="78" mass="8572">MSTIAAKQSFLTQVKESDMGSKGKMNNSHQDLKVIASLGVQFKHRKPPDIKVCYWGLPMDGVIKVNTDRASRGNPGRA</sequence>
<dbReference type="EMBL" id="JACGCM010000669">
    <property type="protein sequence ID" value="KAF6169316.1"/>
    <property type="molecule type" value="Genomic_DNA"/>
</dbReference>
<accession>A0A7J7NQ59</accession>
<dbReference type="AlphaFoldDB" id="A0A7J7NQ59"/>
<proteinExistence type="predicted"/>
<evidence type="ECO:0000313" key="1">
    <source>
        <dbReference type="EMBL" id="KAF6169316.1"/>
    </source>
</evidence>
<protein>
    <submittedName>
        <fullName evidence="1">Uncharacterized protein</fullName>
    </submittedName>
</protein>
<name>A0A7J7NQ59_9MAGN</name>
<comment type="caution">
    <text evidence="1">The sequence shown here is derived from an EMBL/GenBank/DDBJ whole genome shotgun (WGS) entry which is preliminary data.</text>
</comment>
<dbReference type="Proteomes" id="UP000541444">
    <property type="component" value="Unassembled WGS sequence"/>
</dbReference>
<reference evidence="1 2" key="1">
    <citation type="journal article" date="2020" name="IScience">
        <title>Genome Sequencing of the Endangered Kingdonia uniflora (Circaeasteraceae, Ranunculales) Reveals Potential Mechanisms of Evolutionary Specialization.</title>
        <authorList>
            <person name="Sun Y."/>
            <person name="Deng T."/>
            <person name="Zhang A."/>
            <person name="Moore M.J."/>
            <person name="Landis J.B."/>
            <person name="Lin N."/>
            <person name="Zhang H."/>
            <person name="Zhang X."/>
            <person name="Huang J."/>
            <person name="Zhang X."/>
            <person name="Sun H."/>
            <person name="Wang H."/>
        </authorList>
    </citation>
    <scope>NUCLEOTIDE SEQUENCE [LARGE SCALE GENOMIC DNA]</scope>
    <source>
        <strain evidence="1">TB1705</strain>
        <tissue evidence="1">Leaf</tissue>
    </source>
</reference>
<gene>
    <name evidence="1" type="ORF">GIB67_013746</name>
</gene>
<evidence type="ECO:0000313" key="2">
    <source>
        <dbReference type="Proteomes" id="UP000541444"/>
    </source>
</evidence>